<reference evidence="5 6" key="1">
    <citation type="submission" date="2010-11" db="EMBL/GenBank/DDBJ databases">
        <title>The complete genome of Thermotoga thermarum DSM 5069.</title>
        <authorList>
            <consortium name="US DOE Joint Genome Institute (JGI-PGF)"/>
            <person name="Lucas S."/>
            <person name="Copeland A."/>
            <person name="Lapidus A."/>
            <person name="Bruce D."/>
            <person name="Goodwin L."/>
            <person name="Pitluck S."/>
            <person name="Kyrpides N."/>
            <person name="Mavromatis K."/>
            <person name="Ivanova N."/>
            <person name="Zeytun A."/>
            <person name="Brettin T."/>
            <person name="Detter J.C."/>
            <person name="Tapia R."/>
            <person name="Han C."/>
            <person name="Land M."/>
            <person name="Hauser L."/>
            <person name="Markowitz V."/>
            <person name="Cheng J.-F."/>
            <person name="Hugenholtz P."/>
            <person name="Woyke T."/>
            <person name="Wu D."/>
            <person name="Spring S."/>
            <person name="Schroeder M."/>
            <person name="Brambilla E."/>
            <person name="Klenk H.-P."/>
            <person name="Eisen J.A."/>
        </authorList>
    </citation>
    <scope>NUCLEOTIDE SEQUENCE [LARGE SCALE GENOMIC DNA]</scope>
    <source>
        <strain evidence="5 6">DSM 5069</strain>
    </source>
</reference>
<dbReference type="InterPro" id="IPR050226">
    <property type="entry name" value="NagZ_Beta-hexosaminidase"/>
</dbReference>
<dbReference type="Gene3D" id="3.20.20.300">
    <property type="entry name" value="Glycoside hydrolase, family 3, N-terminal domain"/>
    <property type="match status" value="1"/>
</dbReference>
<dbReference type="STRING" id="688269.Theth_0346"/>
<evidence type="ECO:0000256" key="3">
    <source>
        <dbReference type="ARBA" id="ARBA00023295"/>
    </source>
</evidence>
<gene>
    <name evidence="5" type="ORF">Theth_0346</name>
</gene>
<dbReference type="PANTHER" id="PTHR30480">
    <property type="entry name" value="BETA-HEXOSAMINIDASE-RELATED"/>
    <property type="match status" value="1"/>
</dbReference>
<dbReference type="InterPro" id="IPR017853">
    <property type="entry name" value="GH"/>
</dbReference>
<protein>
    <submittedName>
        <fullName evidence="5">Glycoside hydrolase family 3 domain protein</fullName>
    </submittedName>
</protein>
<dbReference type="GO" id="GO:0004553">
    <property type="term" value="F:hydrolase activity, hydrolyzing O-glycosyl compounds"/>
    <property type="evidence" value="ECO:0007669"/>
    <property type="project" value="InterPro"/>
</dbReference>
<keyword evidence="2 5" id="KW-0378">Hydrolase</keyword>
<evidence type="ECO:0000313" key="5">
    <source>
        <dbReference type="EMBL" id="AEH50441.1"/>
    </source>
</evidence>
<dbReference type="InterPro" id="IPR036962">
    <property type="entry name" value="Glyco_hydro_3_N_sf"/>
</dbReference>
<dbReference type="KEGG" id="tta:Theth_0346"/>
<keyword evidence="3" id="KW-0326">Glycosidase</keyword>
<dbReference type="InterPro" id="IPR036881">
    <property type="entry name" value="Glyco_hydro_3_C_sf"/>
</dbReference>
<proteinExistence type="inferred from homology"/>
<dbReference type="PATRIC" id="fig|688269.3.peg.357"/>
<dbReference type="EMBL" id="CP002351">
    <property type="protein sequence ID" value="AEH50441.1"/>
    <property type="molecule type" value="Genomic_DNA"/>
</dbReference>
<dbReference type="eggNOG" id="COG1472">
    <property type="taxonomic scope" value="Bacteria"/>
</dbReference>
<dbReference type="PANTHER" id="PTHR30480:SF16">
    <property type="entry name" value="GLYCOSIDE HYDROLASE FAMILY 3 DOMAIN PROTEIN"/>
    <property type="match status" value="1"/>
</dbReference>
<dbReference type="GO" id="GO:0005975">
    <property type="term" value="P:carbohydrate metabolic process"/>
    <property type="evidence" value="ECO:0007669"/>
    <property type="project" value="InterPro"/>
</dbReference>
<evidence type="ECO:0000256" key="1">
    <source>
        <dbReference type="ARBA" id="ARBA00005336"/>
    </source>
</evidence>
<dbReference type="RefSeq" id="WP_013931664.1">
    <property type="nucleotide sequence ID" value="NC_015707.1"/>
</dbReference>
<comment type="similarity">
    <text evidence="1">Belongs to the glycosyl hydrolase 3 family.</text>
</comment>
<dbReference type="SUPFAM" id="SSF51445">
    <property type="entry name" value="(Trans)glycosidases"/>
    <property type="match status" value="1"/>
</dbReference>
<evidence type="ECO:0000256" key="2">
    <source>
        <dbReference type="ARBA" id="ARBA00022801"/>
    </source>
</evidence>
<sequence length="503" mass="56504">MTLSEVVGQLFMVGFEGKEFNDKTVKHLQEIKPGFVILFARNIESPKQLYQLVKDVRKVLGNDVVFAIDQEGGIVTRLRDGFAVSPGAMALAATKDDNNAFVAGQILAEEMRTFGITWNLAPVVDINDNPNNPEIGVRSFGDSPEKVVRFAQAFYKGLASRKVAACAKHFPGKGSVNVDAHLDMPVLEKSLDELLSWELVPFIELIKTGIPSIMPSHIYLPKLQNEKIPATISHEIVTDLLRKRLNFQGVIIADDLLMGGITKNLSVEEAVVKALQAGVDVLTVCHEPDLQLAAKKYLMKMIEKEPLLMNRVTESFERIKRFKNEFGVKELPAELNFDPTQHQKIMEQISQKSITLVKDPDQMVPVQLEKDDFVVTVKTSRLVQVEETEPGVPWVAKELSKVFKAKLVVHQQNQPLPEISGKRCVVFTENAHLQQWQKSLVEHLRKRFEKLLIVAMRNPYDCFIVEASGLCSYGYELVSQKALFKVLLGQEKPMGKLPVEVLR</sequence>
<keyword evidence="6" id="KW-1185">Reference proteome</keyword>
<dbReference type="Gene3D" id="3.40.50.1700">
    <property type="entry name" value="Glycoside hydrolase family 3 C-terminal domain"/>
    <property type="match status" value="1"/>
</dbReference>
<evidence type="ECO:0000259" key="4">
    <source>
        <dbReference type="Pfam" id="PF00933"/>
    </source>
</evidence>
<dbReference type="NCBIfam" id="NF003740">
    <property type="entry name" value="PRK05337.1"/>
    <property type="match status" value="1"/>
</dbReference>
<dbReference type="GO" id="GO:0009254">
    <property type="term" value="P:peptidoglycan turnover"/>
    <property type="evidence" value="ECO:0007669"/>
    <property type="project" value="TreeGrafter"/>
</dbReference>
<dbReference type="OrthoDB" id="9805821at2"/>
<feature type="domain" description="Glycoside hydrolase family 3 N-terminal" evidence="4">
    <location>
        <begin position="2"/>
        <end position="321"/>
    </location>
</feature>
<organism evidence="5 6">
    <name type="scientific">Pseudothermotoga thermarum DSM 5069</name>
    <dbReference type="NCBI Taxonomy" id="688269"/>
    <lineage>
        <taxon>Bacteria</taxon>
        <taxon>Thermotogati</taxon>
        <taxon>Thermotogota</taxon>
        <taxon>Thermotogae</taxon>
        <taxon>Thermotogales</taxon>
        <taxon>Thermotogaceae</taxon>
        <taxon>Pseudothermotoga</taxon>
    </lineage>
</organism>
<accession>F7YVD8</accession>
<dbReference type="InterPro" id="IPR001764">
    <property type="entry name" value="Glyco_hydro_3_N"/>
</dbReference>
<dbReference type="Proteomes" id="UP000006804">
    <property type="component" value="Chromosome"/>
</dbReference>
<dbReference type="Pfam" id="PF00933">
    <property type="entry name" value="Glyco_hydro_3"/>
    <property type="match status" value="1"/>
</dbReference>
<dbReference type="AlphaFoldDB" id="F7YVD8"/>
<name>F7YVD8_9THEM</name>
<dbReference type="HOGENOM" id="CLU_008392_5_3_0"/>
<evidence type="ECO:0000313" key="6">
    <source>
        <dbReference type="Proteomes" id="UP000006804"/>
    </source>
</evidence>